<organism evidence="1 2">
    <name type="scientific">Coprinopsis cinerea (strain Okayama-7 / 130 / ATCC MYA-4618 / FGSC 9003)</name>
    <name type="common">Inky cap fungus</name>
    <name type="synonym">Hormographiella aspergillata</name>
    <dbReference type="NCBI Taxonomy" id="240176"/>
    <lineage>
        <taxon>Eukaryota</taxon>
        <taxon>Fungi</taxon>
        <taxon>Dikarya</taxon>
        <taxon>Basidiomycota</taxon>
        <taxon>Agaricomycotina</taxon>
        <taxon>Agaricomycetes</taxon>
        <taxon>Agaricomycetidae</taxon>
        <taxon>Agaricales</taxon>
        <taxon>Agaricineae</taxon>
        <taxon>Psathyrellaceae</taxon>
        <taxon>Coprinopsis</taxon>
    </lineage>
</organism>
<dbReference type="InParanoid" id="D6RN97"/>
<protein>
    <submittedName>
        <fullName evidence="1">Uncharacterized protein</fullName>
    </submittedName>
</protein>
<name>D6RN97_COPC7</name>
<gene>
    <name evidence="1" type="ORF">CC1G_15516</name>
</gene>
<evidence type="ECO:0000313" key="2">
    <source>
        <dbReference type="Proteomes" id="UP000001861"/>
    </source>
</evidence>
<dbReference type="Proteomes" id="UP000001861">
    <property type="component" value="Unassembled WGS sequence"/>
</dbReference>
<dbReference type="RefSeq" id="XP_002910975.1">
    <property type="nucleotide sequence ID" value="XM_002910929.1"/>
</dbReference>
<sequence>MFETFHNSLSLQKLTVNVSGLGASLHWSDVLSIQKFSILRLRRLTLLVNYKHSAMTATQIQYFDIKFRFGTSRL</sequence>
<proteinExistence type="predicted"/>
<dbReference type="KEGG" id="cci:CC1G_15516"/>
<keyword evidence="2" id="KW-1185">Reference proteome</keyword>
<dbReference type="AlphaFoldDB" id="D6RN97"/>
<dbReference type="EMBL" id="AACS02000006">
    <property type="protein sequence ID" value="EFI27481.1"/>
    <property type="molecule type" value="Genomic_DNA"/>
</dbReference>
<evidence type="ECO:0000313" key="1">
    <source>
        <dbReference type="EMBL" id="EFI27481.1"/>
    </source>
</evidence>
<comment type="caution">
    <text evidence="1">The sequence shown here is derived from an EMBL/GenBank/DDBJ whole genome shotgun (WGS) entry which is preliminary data.</text>
</comment>
<dbReference type="VEuPathDB" id="FungiDB:CC1G_15516"/>
<dbReference type="HOGENOM" id="CLU_2687748_0_0_1"/>
<dbReference type="GeneID" id="9379004"/>
<accession>D6RN97</accession>
<reference evidence="1 2" key="1">
    <citation type="journal article" date="2010" name="Proc. Natl. Acad. Sci. U.S.A.">
        <title>Insights into evolution of multicellular fungi from the assembled chromosomes of the mushroom Coprinopsis cinerea (Coprinus cinereus).</title>
        <authorList>
            <person name="Stajich J.E."/>
            <person name="Wilke S.K."/>
            <person name="Ahren D."/>
            <person name="Au C.H."/>
            <person name="Birren B.W."/>
            <person name="Borodovsky M."/>
            <person name="Burns C."/>
            <person name="Canback B."/>
            <person name="Casselton L.A."/>
            <person name="Cheng C.K."/>
            <person name="Deng J."/>
            <person name="Dietrich F.S."/>
            <person name="Fargo D.C."/>
            <person name="Farman M.L."/>
            <person name="Gathman A.C."/>
            <person name="Goldberg J."/>
            <person name="Guigo R."/>
            <person name="Hoegger P.J."/>
            <person name="Hooker J.B."/>
            <person name="Huggins A."/>
            <person name="James T.Y."/>
            <person name="Kamada T."/>
            <person name="Kilaru S."/>
            <person name="Kodira C."/>
            <person name="Kues U."/>
            <person name="Kupfer D."/>
            <person name="Kwan H.S."/>
            <person name="Lomsadze A."/>
            <person name="Li W."/>
            <person name="Lilly W.W."/>
            <person name="Ma L.J."/>
            <person name="Mackey A.J."/>
            <person name="Manning G."/>
            <person name="Martin F."/>
            <person name="Muraguchi H."/>
            <person name="Natvig D.O."/>
            <person name="Palmerini H."/>
            <person name="Ramesh M.A."/>
            <person name="Rehmeyer C.J."/>
            <person name="Roe B.A."/>
            <person name="Shenoy N."/>
            <person name="Stanke M."/>
            <person name="Ter-Hovhannisyan V."/>
            <person name="Tunlid A."/>
            <person name="Velagapudi R."/>
            <person name="Vision T.J."/>
            <person name="Zeng Q."/>
            <person name="Zolan M.E."/>
            <person name="Pukkila P.J."/>
        </authorList>
    </citation>
    <scope>NUCLEOTIDE SEQUENCE [LARGE SCALE GENOMIC DNA]</scope>
    <source>
        <strain evidence="2">Okayama-7 / 130 / ATCC MYA-4618 / FGSC 9003</strain>
    </source>
</reference>